<dbReference type="EMBL" id="MXAN01000034">
    <property type="protein sequence ID" value="OPH37628.1"/>
    <property type="molecule type" value="Genomic_DNA"/>
</dbReference>
<dbReference type="AlphaFoldDB" id="A0A1V4GZ07"/>
<accession>A0A1V4GZ07</accession>
<dbReference type="GeneID" id="302269865"/>
<dbReference type="Gene3D" id="3.40.91.80">
    <property type="match status" value="1"/>
</dbReference>
<dbReference type="Proteomes" id="UP000254107">
    <property type="component" value="Unassembled WGS sequence"/>
</dbReference>
<organism evidence="1 3">
    <name type="scientific">Moraxella lacunata</name>
    <dbReference type="NCBI Taxonomy" id="477"/>
    <lineage>
        <taxon>Bacteria</taxon>
        <taxon>Pseudomonadati</taxon>
        <taxon>Pseudomonadota</taxon>
        <taxon>Gammaproteobacteria</taxon>
        <taxon>Moraxellales</taxon>
        <taxon>Moraxellaceae</taxon>
        <taxon>Moraxella</taxon>
    </lineage>
</organism>
<sequence>MKLPKIEIKQEKSDINLKFYLFLKYIIKAKLRDLQVNAILQEYQLFLTAKDLELFKKSVLDNFNQPTKTAKNQFNNLSEIFTQTNTSTDVEVLVFSLKLYLIKDLLLQEAKLKSIYDLDKLKELNPLSLEYDKITVFNPYTTRVNGALLSLAFFESLDNGFISKTTDEFILSLSKQSQELQKFGLEPNQIFMIVFTESINRSITSHSGTDYENRILSVLIGLGIDKNAIKKVHDNADKSTEFDLFFELNGKSYGIGAKRTLRERYKQFIKTAQMTPPIDVMIEITLGTDLTQEKAKSITNHDVYLFVADEVYQANVYLQEMDMVYSCQELSLDLLRKLL</sequence>
<evidence type="ECO:0000313" key="2">
    <source>
        <dbReference type="EMBL" id="STY99880.1"/>
    </source>
</evidence>
<dbReference type="RefSeq" id="WP_062501092.1">
    <property type="nucleotide sequence ID" value="NZ_MXAN01000034.1"/>
</dbReference>
<dbReference type="REBASE" id="405100">
    <property type="entry name" value="Mla7911ORF1261P"/>
</dbReference>
<evidence type="ECO:0000313" key="4">
    <source>
        <dbReference type="Proteomes" id="UP000254107"/>
    </source>
</evidence>
<proteinExistence type="predicted"/>
<dbReference type="InterPro" id="IPR038365">
    <property type="entry name" value="EcoRII_C_sf"/>
</dbReference>
<reference evidence="1" key="2">
    <citation type="submission" date="2017-03" db="EMBL/GenBank/DDBJ databases">
        <authorList>
            <person name="Afonso C.L."/>
            <person name="Miller P.J."/>
            <person name="Scott M.A."/>
            <person name="Spackman E."/>
            <person name="Goraichik I."/>
            <person name="Dimitrov K.M."/>
            <person name="Suarez D.L."/>
            <person name="Swayne D.E."/>
        </authorList>
    </citation>
    <scope>NUCLEOTIDE SEQUENCE</scope>
    <source>
        <strain evidence="1">CCUG 4441</strain>
    </source>
</reference>
<evidence type="ECO:0008006" key="5">
    <source>
        <dbReference type="Google" id="ProtNLM"/>
    </source>
</evidence>
<gene>
    <name evidence="1" type="ORF">B5J94_05540</name>
    <name evidence="2" type="ORF">NCTC7911_01261</name>
</gene>
<dbReference type="EMBL" id="UGQC01000001">
    <property type="protein sequence ID" value="STY99880.1"/>
    <property type="molecule type" value="Genomic_DNA"/>
</dbReference>
<reference evidence="2 4" key="3">
    <citation type="submission" date="2018-06" db="EMBL/GenBank/DDBJ databases">
        <authorList>
            <consortium name="Pathogen Informatics"/>
            <person name="Doyle S."/>
        </authorList>
    </citation>
    <scope>NUCLEOTIDE SEQUENCE [LARGE SCALE GENOMIC DNA]</scope>
    <source>
        <strain evidence="2 4">NCTC7911</strain>
    </source>
</reference>
<name>A0A1V4GZ07_MORLA</name>
<evidence type="ECO:0000313" key="3">
    <source>
        <dbReference type="Proteomes" id="UP000191025"/>
    </source>
</evidence>
<reference evidence="3" key="1">
    <citation type="submission" date="2017-03" db="EMBL/GenBank/DDBJ databases">
        <title>Draft genome sequence of Moraxella equi CCUG 4950T type strain.</title>
        <authorList>
            <person name="Salva-Serra F."/>
            <person name="Engstrom-Jakobsson H."/>
            <person name="Thorell K."/>
            <person name="Jaen-Luchoro D."/>
            <person name="Gonzales-Siles L."/>
            <person name="Karlsson R."/>
            <person name="Yazdan S."/>
            <person name="Boulund F."/>
            <person name="Johnning A."/>
            <person name="Engstrand L."/>
            <person name="Kristiansson E."/>
            <person name="Moore E."/>
        </authorList>
    </citation>
    <scope>NUCLEOTIDE SEQUENCE [LARGE SCALE GENOMIC DNA]</scope>
    <source>
        <strain evidence="3">CCUG 4441</strain>
    </source>
</reference>
<keyword evidence="4" id="KW-1185">Reference proteome</keyword>
<evidence type="ECO:0000313" key="1">
    <source>
        <dbReference type="EMBL" id="OPH37628.1"/>
    </source>
</evidence>
<dbReference type="Proteomes" id="UP000191025">
    <property type="component" value="Unassembled WGS sequence"/>
</dbReference>
<protein>
    <recommendedName>
        <fullName evidence="5">Restriction endonuclease type II EcoRII C-terminal domain-containing protein</fullName>
    </recommendedName>
</protein>